<dbReference type="Proteomes" id="UP000177171">
    <property type="component" value="Unassembled WGS sequence"/>
</dbReference>
<comment type="catalytic activity">
    <reaction evidence="9 10">
        <text>uridine(1498) in 16S rRNA + S-adenosyl-L-methionine = N(3)-methyluridine(1498) in 16S rRNA + S-adenosyl-L-homocysteine + H(+)</text>
        <dbReference type="Rhea" id="RHEA:42920"/>
        <dbReference type="Rhea" id="RHEA-COMP:10283"/>
        <dbReference type="Rhea" id="RHEA-COMP:10284"/>
        <dbReference type="ChEBI" id="CHEBI:15378"/>
        <dbReference type="ChEBI" id="CHEBI:57856"/>
        <dbReference type="ChEBI" id="CHEBI:59789"/>
        <dbReference type="ChEBI" id="CHEBI:65315"/>
        <dbReference type="ChEBI" id="CHEBI:74502"/>
        <dbReference type="EC" id="2.1.1.193"/>
    </reaction>
</comment>
<dbReference type="CDD" id="cd18084">
    <property type="entry name" value="RsmE-like"/>
    <property type="match status" value="1"/>
</dbReference>
<dbReference type="InterPro" id="IPR006700">
    <property type="entry name" value="RsmE"/>
</dbReference>
<name>A0A1G2LP53_9BACT</name>
<dbReference type="PIRSF" id="PIRSF015601">
    <property type="entry name" value="MTase_slr0722"/>
    <property type="match status" value="1"/>
</dbReference>
<evidence type="ECO:0000256" key="3">
    <source>
        <dbReference type="ARBA" id="ARBA00022490"/>
    </source>
</evidence>
<dbReference type="InterPro" id="IPR046886">
    <property type="entry name" value="RsmE_MTase_dom"/>
</dbReference>
<evidence type="ECO:0000256" key="2">
    <source>
        <dbReference type="ARBA" id="ARBA00005528"/>
    </source>
</evidence>
<keyword evidence="7 10" id="KW-0949">S-adenosyl-L-methionine</keyword>
<dbReference type="GO" id="GO:0070475">
    <property type="term" value="P:rRNA base methylation"/>
    <property type="evidence" value="ECO:0007669"/>
    <property type="project" value="TreeGrafter"/>
</dbReference>
<dbReference type="InterPro" id="IPR029026">
    <property type="entry name" value="tRNA_m1G_MTases_N"/>
</dbReference>
<dbReference type="AlphaFoldDB" id="A0A1G2LP53"/>
<dbReference type="Gene3D" id="3.40.1280.10">
    <property type="match status" value="1"/>
</dbReference>
<evidence type="ECO:0000256" key="5">
    <source>
        <dbReference type="ARBA" id="ARBA00022603"/>
    </source>
</evidence>
<dbReference type="GO" id="GO:0070042">
    <property type="term" value="F:rRNA (uridine-N3-)-methyltransferase activity"/>
    <property type="evidence" value="ECO:0007669"/>
    <property type="project" value="TreeGrafter"/>
</dbReference>
<dbReference type="SUPFAM" id="SSF75217">
    <property type="entry name" value="alpha/beta knot"/>
    <property type="match status" value="1"/>
</dbReference>
<protein>
    <recommendedName>
        <fullName evidence="10">Ribosomal RNA small subunit methyltransferase E</fullName>
        <ecNumber evidence="10">2.1.1.193</ecNumber>
    </recommendedName>
</protein>
<dbReference type="NCBIfam" id="TIGR00046">
    <property type="entry name" value="RsmE family RNA methyltransferase"/>
    <property type="match status" value="1"/>
</dbReference>
<reference evidence="12 13" key="1">
    <citation type="journal article" date="2016" name="Nat. Commun.">
        <title>Thousands of microbial genomes shed light on interconnected biogeochemical processes in an aquifer system.</title>
        <authorList>
            <person name="Anantharaman K."/>
            <person name="Brown C.T."/>
            <person name="Hug L.A."/>
            <person name="Sharon I."/>
            <person name="Castelle C.J."/>
            <person name="Probst A.J."/>
            <person name="Thomas B.C."/>
            <person name="Singh A."/>
            <person name="Wilkins M.J."/>
            <person name="Karaoz U."/>
            <person name="Brodie E.L."/>
            <person name="Williams K.H."/>
            <person name="Hubbard S.S."/>
            <person name="Banfield J.F."/>
        </authorList>
    </citation>
    <scope>NUCLEOTIDE SEQUENCE [LARGE SCALE GENOMIC DNA]</scope>
</reference>
<comment type="similarity">
    <text evidence="2 10">Belongs to the RNA methyltransferase RsmE family.</text>
</comment>
<dbReference type="PANTHER" id="PTHR30027">
    <property type="entry name" value="RIBOSOMAL RNA SMALL SUBUNIT METHYLTRANSFERASE E"/>
    <property type="match status" value="1"/>
</dbReference>
<dbReference type="InterPro" id="IPR029028">
    <property type="entry name" value="Alpha/beta_knot_MTases"/>
</dbReference>
<evidence type="ECO:0000313" key="12">
    <source>
        <dbReference type="EMBL" id="OHA13353.1"/>
    </source>
</evidence>
<comment type="caution">
    <text evidence="12">The sequence shown here is derived from an EMBL/GenBank/DDBJ whole genome shotgun (WGS) entry which is preliminary data.</text>
</comment>
<evidence type="ECO:0000256" key="8">
    <source>
        <dbReference type="ARBA" id="ARBA00025699"/>
    </source>
</evidence>
<evidence type="ECO:0000256" key="9">
    <source>
        <dbReference type="ARBA" id="ARBA00047944"/>
    </source>
</evidence>
<accession>A0A1G2LP53</accession>
<evidence type="ECO:0000259" key="11">
    <source>
        <dbReference type="Pfam" id="PF04452"/>
    </source>
</evidence>
<evidence type="ECO:0000256" key="4">
    <source>
        <dbReference type="ARBA" id="ARBA00022552"/>
    </source>
</evidence>
<evidence type="ECO:0000313" key="13">
    <source>
        <dbReference type="Proteomes" id="UP000177171"/>
    </source>
</evidence>
<dbReference type="EC" id="2.1.1.193" evidence="10"/>
<dbReference type="SUPFAM" id="SSF88697">
    <property type="entry name" value="PUA domain-like"/>
    <property type="match status" value="1"/>
</dbReference>
<keyword evidence="6 10" id="KW-0808">Transferase</keyword>
<evidence type="ECO:0000256" key="1">
    <source>
        <dbReference type="ARBA" id="ARBA00004496"/>
    </source>
</evidence>
<gene>
    <name evidence="12" type="ORF">A3G49_00825</name>
</gene>
<sequence>MNRFYIKNSIPEEGIFILENEKIVHQLSRVLKIKKGEKIVFFNESGFDFIIRVDKLLGRFVSGKIVEKIKNERDSDVEVHLYQSLIKKNKFEWVLEKGTELGVKFFHPMISERSIKTAFNMERARRIVKEATEQSGQDKFPEIYETIKITTALESARTGTSLLFDPGGEIPVPFQKNIGVIHVFIGPEGGFTERELAIAQKCGVRIFSLGSRILRAETAAIVCVARYLT</sequence>
<feature type="domain" description="Ribosomal RNA small subunit methyltransferase E methyltransferase" evidence="11">
    <location>
        <begin position="75"/>
        <end position="226"/>
    </location>
</feature>
<dbReference type="InterPro" id="IPR015947">
    <property type="entry name" value="PUA-like_sf"/>
</dbReference>
<comment type="function">
    <text evidence="8 10">Specifically methylates the N3 position of the uracil ring of uridine 1498 (m3U1498) in 16S rRNA. Acts on the fully assembled 30S ribosomal subunit.</text>
</comment>
<dbReference type="Pfam" id="PF04452">
    <property type="entry name" value="Methyltrans_RNA"/>
    <property type="match status" value="1"/>
</dbReference>
<organism evidence="12 13">
    <name type="scientific">Candidatus Sungbacteria bacterium RIFCSPLOWO2_12_FULL_41_11</name>
    <dbReference type="NCBI Taxonomy" id="1802286"/>
    <lineage>
        <taxon>Bacteria</taxon>
        <taxon>Candidatus Sungiibacteriota</taxon>
    </lineage>
</organism>
<keyword evidence="5 10" id="KW-0489">Methyltransferase</keyword>
<dbReference type="PANTHER" id="PTHR30027:SF3">
    <property type="entry name" value="16S RRNA (URACIL(1498)-N(3))-METHYLTRANSFERASE"/>
    <property type="match status" value="1"/>
</dbReference>
<comment type="subcellular location">
    <subcellularLocation>
        <location evidence="1 10">Cytoplasm</location>
    </subcellularLocation>
</comment>
<evidence type="ECO:0000256" key="6">
    <source>
        <dbReference type="ARBA" id="ARBA00022679"/>
    </source>
</evidence>
<keyword evidence="4 10" id="KW-0698">rRNA processing</keyword>
<proteinExistence type="inferred from homology"/>
<evidence type="ECO:0000256" key="10">
    <source>
        <dbReference type="PIRNR" id="PIRNR015601"/>
    </source>
</evidence>
<dbReference type="GO" id="GO:0005737">
    <property type="term" value="C:cytoplasm"/>
    <property type="evidence" value="ECO:0007669"/>
    <property type="project" value="UniProtKB-SubCell"/>
</dbReference>
<dbReference type="EMBL" id="MHQY01000029">
    <property type="protein sequence ID" value="OHA13353.1"/>
    <property type="molecule type" value="Genomic_DNA"/>
</dbReference>
<keyword evidence="3 10" id="KW-0963">Cytoplasm</keyword>
<evidence type="ECO:0000256" key="7">
    <source>
        <dbReference type="ARBA" id="ARBA00022691"/>
    </source>
</evidence>